<feature type="domain" description="PKD" evidence="2">
    <location>
        <begin position="425"/>
        <end position="460"/>
    </location>
</feature>
<feature type="domain" description="PKD" evidence="2">
    <location>
        <begin position="506"/>
        <end position="543"/>
    </location>
</feature>
<dbReference type="EMBL" id="JADKFW010000004">
    <property type="protein sequence ID" value="MBK9717492.1"/>
    <property type="molecule type" value="Genomic_DNA"/>
</dbReference>
<feature type="signal peptide" evidence="1">
    <location>
        <begin position="1"/>
        <end position="19"/>
    </location>
</feature>
<dbReference type="Gene3D" id="2.60.40.10">
    <property type="entry name" value="Immunoglobulins"/>
    <property type="match status" value="2"/>
</dbReference>
<dbReference type="PROSITE" id="PS50093">
    <property type="entry name" value="PKD"/>
    <property type="match status" value="2"/>
</dbReference>
<dbReference type="InterPro" id="IPR013783">
    <property type="entry name" value="Ig-like_fold"/>
</dbReference>
<organism evidence="3 4">
    <name type="scientific">Candidatus Defluviibacterium haderslevense</name>
    <dbReference type="NCBI Taxonomy" id="2981993"/>
    <lineage>
        <taxon>Bacteria</taxon>
        <taxon>Pseudomonadati</taxon>
        <taxon>Bacteroidota</taxon>
        <taxon>Saprospiria</taxon>
        <taxon>Saprospirales</taxon>
        <taxon>Saprospiraceae</taxon>
        <taxon>Candidatus Defluviibacterium</taxon>
    </lineage>
</organism>
<dbReference type="AlphaFoldDB" id="A0A9D7XH55"/>
<dbReference type="SMART" id="SM00089">
    <property type="entry name" value="PKD"/>
    <property type="match status" value="2"/>
</dbReference>
<protein>
    <submittedName>
        <fullName evidence="3">PKD domain-containing protein</fullName>
    </submittedName>
</protein>
<comment type="caution">
    <text evidence="3">The sequence shown here is derived from an EMBL/GenBank/DDBJ whole genome shotgun (WGS) entry which is preliminary data.</text>
</comment>
<proteinExistence type="predicted"/>
<sequence length="554" mass="61291">MKKFYLLLSFGLMVLGLQAQDITITTQRLENNPELGLKFRKCEEYHVDIASVQAALQQINKPVIKFELALSDRKVTMDFIEYNLIKPTARLRTNLHPNSPSEVINPSIKTFRGNVLDANGGFASITIADQYILIVYQIGKDVFYLEPTVIGGQTNLDGNLMLYKTSDVIISEGFKCASEQSSQFKKENVPTQNVDIASRNGTCFELSIALACDFRFVNQQGGIPGAQAAMISYLNLVLTDWETIDLGTDYYFLLSDMFVPMDIASDPFSASTDFNSMLSTFQSVAPTIFTGPFNVATAWTNRFAGLGVAFSLQFVMANPFNVSSSFYGAAAIARNSQSHNLGHNFSAAHSSGGYIMDAGPTGSIDWDLNAERAIATYSFLQAGCLIECKSVNPLPDIKFMAKPDSFGCVPLTVQFKNLTTGGTMYKWEFPGGTPATSTDVDPIVVYTKAGNYDVTLEAKNPRCSSKLTVLQYIHANDVPDPNFIYGDPFRDCVFEFFDQSLRGEVWRWNFGDGSPIEEGEYVTHEYTKEGFYDVTLTVTNACGTKSIVKKNKMR</sequence>
<gene>
    <name evidence="3" type="ORF">IPO85_08265</name>
</gene>
<feature type="chain" id="PRO_5039338118" evidence="1">
    <location>
        <begin position="20"/>
        <end position="554"/>
    </location>
</feature>
<dbReference type="InterPro" id="IPR035986">
    <property type="entry name" value="PKD_dom_sf"/>
</dbReference>
<accession>A0A9D7XH55</accession>
<name>A0A9D7XH55_9BACT</name>
<evidence type="ECO:0000256" key="1">
    <source>
        <dbReference type="SAM" id="SignalP"/>
    </source>
</evidence>
<keyword evidence="1" id="KW-0732">Signal</keyword>
<dbReference type="InterPro" id="IPR022409">
    <property type="entry name" value="PKD/Chitinase_dom"/>
</dbReference>
<dbReference type="Pfam" id="PF18911">
    <property type="entry name" value="PKD_4"/>
    <property type="match status" value="1"/>
</dbReference>
<evidence type="ECO:0000259" key="2">
    <source>
        <dbReference type="PROSITE" id="PS50093"/>
    </source>
</evidence>
<evidence type="ECO:0000313" key="3">
    <source>
        <dbReference type="EMBL" id="MBK9717492.1"/>
    </source>
</evidence>
<evidence type="ECO:0000313" key="4">
    <source>
        <dbReference type="Proteomes" id="UP000808349"/>
    </source>
</evidence>
<dbReference type="Pfam" id="PF00801">
    <property type="entry name" value="PKD"/>
    <property type="match status" value="1"/>
</dbReference>
<dbReference type="CDD" id="cd00146">
    <property type="entry name" value="PKD"/>
    <property type="match status" value="2"/>
</dbReference>
<dbReference type="InterPro" id="IPR000601">
    <property type="entry name" value="PKD_dom"/>
</dbReference>
<dbReference type="Proteomes" id="UP000808349">
    <property type="component" value="Unassembled WGS sequence"/>
</dbReference>
<dbReference type="SUPFAM" id="SSF49299">
    <property type="entry name" value="PKD domain"/>
    <property type="match status" value="2"/>
</dbReference>
<reference evidence="3 4" key="1">
    <citation type="submission" date="2020-10" db="EMBL/GenBank/DDBJ databases">
        <title>Connecting structure to function with the recovery of over 1000 high-quality activated sludge metagenome-assembled genomes encoding full-length rRNA genes using long-read sequencing.</title>
        <authorList>
            <person name="Singleton C.M."/>
            <person name="Petriglieri F."/>
            <person name="Kristensen J.M."/>
            <person name="Kirkegaard R.H."/>
            <person name="Michaelsen T.Y."/>
            <person name="Andersen M.H."/>
            <person name="Karst S.M."/>
            <person name="Dueholm M.S."/>
            <person name="Nielsen P.H."/>
            <person name="Albertsen M."/>
        </authorList>
    </citation>
    <scope>NUCLEOTIDE SEQUENCE [LARGE SCALE GENOMIC DNA]</scope>
    <source>
        <strain evidence="3">Ribe_18-Q3-R11-54_BAT3C.373</strain>
    </source>
</reference>